<feature type="region of interest" description="Disordered" evidence="1">
    <location>
        <begin position="24"/>
        <end position="43"/>
    </location>
</feature>
<organism evidence="3">
    <name type="scientific">Klebsiella quasipneumoniae</name>
    <dbReference type="NCBI Taxonomy" id="1463165"/>
    <lineage>
        <taxon>Bacteria</taxon>
        <taxon>Pseudomonadati</taxon>
        <taxon>Pseudomonadota</taxon>
        <taxon>Gammaproteobacteria</taxon>
        <taxon>Enterobacterales</taxon>
        <taxon>Enterobacteriaceae</taxon>
        <taxon>Klebsiella/Raoultella group</taxon>
        <taxon>Klebsiella</taxon>
        <taxon>Klebsiella pneumoniae complex</taxon>
    </lineage>
</organism>
<accession>A0A483K6Q9</accession>
<feature type="domain" description="DUF58" evidence="2">
    <location>
        <begin position="52"/>
        <end position="244"/>
    </location>
</feature>
<dbReference type="Pfam" id="PF01882">
    <property type="entry name" value="DUF58"/>
    <property type="match status" value="1"/>
</dbReference>
<dbReference type="EMBL" id="SDCO01000014">
    <property type="protein sequence ID" value="TCX59381.1"/>
    <property type="molecule type" value="Genomic_DNA"/>
</dbReference>
<evidence type="ECO:0000256" key="1">
    <source>
        <dbReference type="SAM" id="MobiDB-lite"/>
    </source>
</evidence>
<dbReference type="PANTHER" id="PTHR33608:SF12">
    <property type="entry name" value="DUF58 DOMAIN-CONTAINING PROTEIN"/>
    <property type="match status" value="1"/>
</dbReference>
<proteinExistence type="predicted"/>
<name>A0A483K6Q9_9ENTR</name>
<sequence>MSSAVRIDRETLLKLAAEARAIANPPGQIPPGALGGERTSRQQGRGLNFDSLRRYQPGDDVRLIDWQATARMRTPWIRLYNEEKERPVFLLVDQRRDMFFSTRVQTKSVAAAKTAGLLAWRSWHDGDRLGGIVFGDRDFSLRKCRAPNGTLPAFLDDIVQYNHAVADNYPRETPDPLSLATILRHSLPLIPTGCWVALISDFHDLDNECDALLAALRRRGEVSAFVILDDLHLRLPAHGRLAARYEGQEVAFSLSPALQDGIKQSITARLSAQASRLTRLGVQVKQIVVAGDLVRQLQKEV</sequence>
<dbReference type="InterPro" id="IPR002881">
    <property type="entry name" value="DUF58"/>
</dbReference>
<evidence type="ECO:0000313" key="3">
    <source>
        <dbReference type="EMBL" id="TCX59381.1"/>
    </source>
</evidence>
<gene>
    <name evidence="3" type="ORF">ETE84_20445</name>
</gene>
<evidence type="ECO:0000259" key="2">
    <source>
        <dbReference type="Pfam" id="PF01882"/>
    </source>
</evidence>
<dbReference type="PANTHER" id="PTHR33608">
    <property type="entry name" value="BLL2464 PROTEIN"/>
    <property type="match status" value="1"/>
</dbReference>
<dbReference type="RefSeq" id="WP_087827215.1">
    <property type="nucleotide sequence ID" value="NZ_CABMNN010000002.1"/>
</dbReference>
<protein>
    <submittedName>
        <fullName evidence="3">DUF58 domain-containing protein</fullName>
    </submittedName>
</protein>
<comment type="caution">
    <text evidence="3">The sequence shown here is derived from an EMBL/GenBank/DDBJ whole genome shotgun (WGS) entry which is preliminary data.</text>
</comment>
<dbReference type="AlphaFoldDB" id="A0A483K6Q9"/>
<reference evidence="3" key="1">
    <citation type="submission" date="2019-01" db="EMBL/GenBank/DDBJ databases">
        <authorList>
            <person name="Lista F."/>
            <person name="Anselmo A."/>
        </authorList>
    </citation>
    <scope>NUCLEOTIDE SEQUENCE</scope>
    <source>
        <strain evidence="3">8S</strain>
    </source>
</reference>